<dbReference type="EMBL" id="ABEU02000016">
    <property type="protein sequence ID" value="PNR37556.1"/>
    <property type="molecule type" value="Genomic_DNA"/>
</dbReference>
<dbReference type="Proteomes" id="UP000006727">
    <property type="component" value="Chromosome 16"/>
</dbReference>
<organism evidence="1">
    <name type="scientific">Physcomitrium patens</name>
    <name type="common">Spreading-leaved earth moss</name>
    <name type="synonym">Physcomitrella patens</name>
    <dbReference type="NCBI Taxonomy" id="3218"/>
    <lineage>
        <taxon>Eukaryota</taxon>
        <taxon>Viridiplantae</taxon>
        <taxon>Streptophyta</taxon>
        <taxon>Embryophyta</taxon>
        <taxon>Bryophyta</taxon>
        <taxon>Bryophytina</taxon>
        <taxon>Bryopsida</taxon>
        <taxon>Funariidae</taxon>
        <taxon>Funariales</taxon>
        <taxon>Funariaceae</taxon>
        <taxon>Physcomitrium</taxon>
    </lineage>
</organism>
<dbReference type="Gramene" id="Pp3c16_8410V3.1">
    <property type="protein sequence ID" value="Pp3c16_8410V3.1"/>
    <property type="gene ID" value="Pp3c16_8410"/>
</dbReference>
<proteinExistence type="predicted"/>
<dbReference type="PaxDb" id="3218-PP1S194_188V6.1"/>
<dbReference type="EnsemblPlants" id="Pp3c16_8410V3.1">
    <property type="protein sequence ID" value="Pp3c16_8410V3.1"/>
    <property type="gene ID" value="Pp3c16_8410"/>
</dbReference>
<reference evidence="1 3" key="1">
    <citation type="journal article" date="2008" name="Science">
        <title>The Physcomitrella genome reveals evolutionary insights into the conquest of land by plants.</title>
        <authorList>
            <person name="Rensing S."/>
            <person name="Lang D."/>
            <person name="Zimmer A."/>
            <person name="Terry A."/>
            <person name="Salamov A."/>
            <person name="Shapiro H."/>
            <person name="Nishiyama T."/>
            <person name="Perroud P.-F."/>
            <person name="Lindquist E."/>
            <person name="Kamisugi Y."/>
            <person name="Tanahashi T."/>
            <person name="Sakakibara K."/>
            <person name="Fujita T."/>
            <person name="Oishi K."/>
            <person name="Shin-I T."/>
            <person name="Kuroki Y."/>
            <person name="Toyoda A."/>
            <person name="Suzuki Y."/>
            <person name="Hashimoto A."/>
            <person name="Yamaguchi K."/>
            <person name="Sugano A."/>
            <person name="Kohara Y."/>
            <person name="Fujiyama A."/>
            <person name="Anterola A."/>
            <person name="Aoki S."/>
            <person name="Ashton N."/>
            <person name="Barbazuk W.B."/>
            <person name="Barker E."/>
            <person name="Bennetzen J."/>
            <person name="Bezanilla M."/>
            <person name="Blankenship R."/>
            <person name="Cho S.H."/>
            <person name="Dutcher S."/>
            <person name="Estelle M."/>
            <person name="Fawcett J.A."/>
            <person name="Gundlach H."/>
            <person name="Hanada K."/>
            <person name="Heyl A."/>
            <person name="Hicks K.A."/>
            <person name="Hugh J."/>
            <person name="Lohr M."/>
            <person name="Mayer K."/>
            <person name="Melkozernov A."/>
            <person name="Murata T."/>
            <person name="Nelson D."/>
            <person name="Pils B."/>
            <person name="Prigge M."/>
            <person name="Reiss B."/>
            <person name="Renner T."/>
            <person name="Rombauts S."/>
            <person name="Rushton P."/>
            <person name="Sanderfoot A."/>
            <person name="Schween G."/>
            <person name="Shiu S.-H."/>
            <person name="Stueber K."/>
            <person name="Theodoulou F.L."/>
            <person name="Tu H."/>
            <person name="Van de Peer Y."/>
            <person name="Verrier P.J."/>
            <person name="Waters E."/>
            <person name="Wood A."/>
            <person name="Yang L."/>
            <person name="Cove D."/>
            <person name="Cuming A."/>
            <person name="Hasebe M."/>
            <person name="Lucas S."/>
            <person name="Mishler D.B."/>
            <person name="Reski R."/>
            <person name="Grigoriev I."/>
            <person name="Quatrano R.S."/>
            <person name="Boore J.L."/>
        </authorList>
    </citation>
    <scope>NUCLEOTIDE SEQUENCE [LARGE SCALE GENOMIC DNA]</scope>
    <source>
        <strain evidence="2 3">cv. Gransden 2004</strain>
    </source>
</reference>
<reference evidence="2" key="3">
    <citation type="submission" date="2020-12" db="UniProtKB">
        <authorList>
            <consortium name="EnsemblPlants"/>
        </authorList>
    </citation>
    <scope>IDENTIFICATION</scope>
</reference>
<evidence type="ECO:0000313" key="1">
    <source>
        <dbReference type="EMBL" id="PNR37556.1"/>
    </source>
</evidence>
<protein>
    <submittedName>
        <fullName evidence="1 2">Uncharacterized protein</fullName>
    </submittedName>
</protein>
<dbReference type="HOGENOM" id="CLU_1780582_0_0_1"/>
<name>A9TAJ9_PHYPA</name>
<sequence>MLQEPFSSVNTIQQYKAIKEETTTTAISITSLFGSFQELDLTSKAGSRRYSPGIVKKTTRNYANPLKVSNPTRHTARKSVDACAEGKTASCRPNQLLHWTANEHTFNSMCRRNHQDTTKVFGAEYSTHKKMSTVKEEQDFIQVTGI</sequence>
<gene>
    <name evidence="1" type="ORF">PHYPA_020665</name>
</gene>
<reference evidence="1 3" key="2">
    <citation type="journal article" date="2018" name="Plant J.">
        <title>The Physcomitrella patens chromosome-scale assembly reveals moss genome structure and evolution.</title>
        <authorList>
            <person name="Lang D."/>
            <person name="Ullrich K.K."/>
            <person name="Murat F."/>
            <person name="Fuchs J."/>
            <person name="Jenkins J."/>
            <person name="Haas F.B."/>
            <person name="Piednoel M."/>
            <person name="Gundlach H."/>
            <person name="Van Bel M."/>
            <person name="Meyberg R."/>
            <person name="Vives C."/>
            <person name="Morata J."/>
            <person name="Symeonidi A."/>
            <person name="Hiss M."/>
            <person name="Muchero W."/>
            <person name="Kamisugi Y."/>
            <person name="Saleh O."/>
            <person name="Blanc G."/>
            <person name="Decker E.L."/>
            <person name="van Gessel N."/>
            <person name="Grimwood J."/>
            <person name="Hayes R.D."/>
            <person name="Graham S.W."/>
            <person name="Gunter L.E."/>
            <person name="McDaniel S.F."/>
            <person name="Hoernstein S.N.W."/>
            <person name="Larsson A."/>
            <person name="Li F.W."/>
            <person name="Perroud P.F."/>
            <person name="Phillips J."/>
            <person name="Ranjan P."/>
            <person name="Rokshar D.S."/>
            <person name="Rothfels C.J."/>
            <person name="Schneider L."/>
            <person name="Shu S."/>
            <person name="Stevenson D.W."/>
            <person name="Thummler F."/>
            <person name="Tillich M."/>
            <person name="Villarreal Aguilar J.C."/>
            <person name="Widiez T."/>
            <person name="Wong G.K."/>
            <person name="Wymore A."/>
            <person name="Zhang Y."/>
            <person name="Zimmer A.D."/>
            <person name="Quatrano R.S."/>
            <person name="Mayer K.F.X."/>
            <person name="Goodstein D."/>
            <person name="Casacuberta J.M."/>
            <person name="Vandepoele K."/>
            <person name="Reski R."/>
            <person name="Cuming A.C."/>
            <person name="Tuskan G.A."/>
            <person name="Maumus F."/>
            <person name="Salse J."/>
            <person name="Schmutz J."/>
            <person name="Rensing S.A."/>
        </authorList>
    </citation>
    <scope>NUCLEOTIDE SEQUENCE [LARGE SCALE GENOMIC DNA]</scope>
    <source>
        <strain evidence="2 3">cv. Gransden 2004</strain>
    </source>
</reference>
<dbReference type="InParanoid" id="A9TAJ9"/>
<evidence type="ECO:0000313" key="2">
    <source>
        <dbReference type="EnsemblPlants" id="Pp3c16_8410V3.1"/>
    </source>
</evidence>
<evidence type="ECO:0000313" key="3">
    <source>
        <dbReference type="Proteomes" id="UP000006727"/>
    </source>
</evidence>
<accession>A9TAJ9</accession>
<keyword evidence="3" id="KW-1185">Reference proteome</keyword>
<dbReference type="AlphaFoldDB" id="A9TAJ9"/>